<dbReference type="Proteomes" id="UP000448867">
    <property type="component" value="Unassembled WGS sequence"/>
</dbReference>
<proteinExistence type="predicted"/>
<protein>
    <submittedName>
        <fullName evidence="2">DUF2512 family protein</fullName>
    </submittedName>
</protein>
<name>A0A7X2IY58_9BACI</name>
<keyword evidence="1" id="KW-1133">Transmembrane helix</keyword>
<keyword evidence="1" id="KW-0812">Transmembrane</keyword>
<reference evidence="2 3" key="1">
    <citation type="submission" date="2019-11" db="EMBL/GenBank/DDBJ databases">
        <title>Bacillus lacus genome.</title>
        <authorList>
            <person name="Allen C.J."/>
            <person name="Newman J.D."/>
        </authorList>
    </citation>
    <scope>NUCLEOTIDE SEQUENCE [LARGE SCALE GENOMIC DNA]</scope>
    <source>
        <strain evidence="2 3">KCTC 33946</strain>
    </source>
</reference>
<dbReference type="AlphaFoldDB" id="A0A7X2IY58"/>
<dbReference type="RefSeq" id="WP_154306759.1">
    <property type="nucleotide sequence ID" value="NZ_WKKI01000006.1"/>
</dbReference>
<dbReference type="InterPro" id="IPR019649">
    <property type="entry name" value="DUF2512"/>
</dbReference>
<dbReference type="Pfam" id="PF10710">
    <property type="entry name" value="DUF2512"/>
    <property type="match status" value="1"/>
</dbReference>
<accession>A0A7X2IY58</accession>
<comment type="caution">
    <text evidence="2">The sequence shown here is derived from an EMBL/GenBank/DDBJ whole genome shotgun (WGS) entry which is preliminary data.</text>
</comment>
<evidence type="ECO:0000313" key="3">
    <source>
        <dbReference type="Proteomes" id="UP000448867"/>
    </source>
</evidence>
<evidence type="ECO:0000313" key="2">
    <source>
        <dbReference type="EMBL" id="MRX71622.1"/>
    </source>
</evidence>
<feature type="transmembrane region" description="Helical" evidence="1">
    <location>
        <begin position="7"/>
        <end position="26"/>
    </location>
</feature>
<keyword evidence="3" id="KW-1185">Reference proteome</keyword>
<organism evidence="2 3">
    <name type="scientific">Metabacillus lacus</name>
    <dbReference type="NCBI Taxonomy" id="1983721"/>
    <lineage>
        <taxon>Bacteria</taxon>
        <taxon>Bacillati</taxon>
        <taxon>Bacillota</taxon>
        <taxon>Bacilli</taxon>
        <taxon>Bacillales</taxon>
        <taxon>Bacillaceae</taxon>
        <taxon>Metabacillus</taxon>
    </lineage>
</organism>
<feature type="transmembrane region" description="Helical" evidence="1">
    <location>
        <begin position="59"/>
        <end position="82"/>
    </location>
</feature>
<gene>
    <name evidence="2" type="ORF">GJU40_05455</name>
</gene>
<keyword evidence="1" id="KW-0472">Membrane</keyword>
<sequence>MNHGKALAIKALLVLPVLLIVLTGIYDVPIGSTILLGVVLIVAAYLLGDMMVLPKMGNVAATIADFGLAFLVLWIGLSMMGVEQGGNGALPALIASILLAAGEWFYHKWLLKGDHSPRTTSASGKHKEVY</sequence>
<feature type="transmembrane region" description="Helical" evidence="1">
    <location>
        <begin position="88"/>
        <end position="106"/>
    </location>
</feature>
<dbReference type="OrthoDB" id="2111682at2"/>
<dbReference type="EMBL" id="WKKI01000006">
    <property type="protein sequence ID" value="MRX71622.1"/>
    <property type="molecule type" value="Genomic_DNA"/>
</dbReference>
<evidence type="ECO:0000256" key="1">
    <source>
        <dbReference type="SAM" id="Phobius"/>
    </source>
</evidence>